<dbReference type="PANTHER" id="PTHR10073">
    <property type="entry name" value="DNA MISMATCH REPAIR PROTEIN MLH, PMS, MUTL"/>
    <property type="match status" value="1"/>
</dbReference>
<dbReference type="InterPro" id="IPR038973">
    <property type="entry name" value="MutL/Mlh/Pms-like"/>
</dbReference>
<dbReference type="EMBL" id="MU253752">
    <property type="protein sequence ID" value="KAG9248263.1"/>
    <property type="molecule type" value="Genomic_DNA"/>
</dbReference>
<dbReference type="GO" id="GO:0016887">
    <property type="term" value="F:ATP hydrolysis activity"/>
    <property type="evidence" value="ECO:0007669"/>
    <property type="project" value="InterPro"/>
</dbReference>
<dbReference type="Proteomes" id="UP000887226">
    <property type="component" value="Unassembled WGS sequence"/>
</dbReference>
<proteinExistence type="inferred from homology"/>
<comment type="similarity">
    <text evidence="1">Belongs to the DNA mismatch repair MutL/HexB family.</text>
</comment>
<dbReference type="AlphaFoldDB" id="A0A9P8CIG3"/>
<dbReference type="SUPFAM" id="SSF55874">
    <property type="entry name" value="ATPase domain of HSP90 chaperone/DNA topoisomerase II/histidine kinase"/>
    <property type="match status" value="1"/>
</dbReference>
<evidence type="ECO:0000313" key="3">
    <source>
        <dbReference type="Proteomes" id="UP000887226"/>
    </source>
</evidence>
<keyword evidence="3" id="KW-1185">Reference proteome</keyword>
<evidence type="ECO:0000256" key="1">
    <source>
        <dbReference type="ARBA" id="ARBA00006082"/>
    </source>
</evidence>
<comment type="caution">
    <text evidence="2">The sequence shown here is derived from an EMBL/GenBank/DDBJ whole genome shotgun (WGS) entry which is preliminary data.</text>
</comment>
<dbReference type="GO" id="GO:0032389">
    <property type="term" value="C:MutLalpha complex"/>
    <property type="evidence" value="ECO:0007669"/>
    <property type="project" value="TreeGrafter"/>
</dbReference>
<dbReference type="GO" id="GO:0140664">
    <property type="term" value="F:ATP-dependent DNA damage sensor activity"/>
    <property type="evidence" value="ECO:0007669"/>
    <property type="project" value="InterPro"/>
</dbReference>
<accession>A0A9P8CIG3</accession>
<protein>
    <submittedName>
        <fullName evidence="2">Uncharacterized protein</fullName>
    </submittedName>
</protein>
<dbReference type="GO" id="GO:0006298">
    <property type="term" value="P:mismatch repair"/>
    <property type="evidence" value="ECO:0007669"/>
    <property type="project" value="InterPro"/>
</dbReference>
<dbReference type="Gene3D" id="3.30.565.10">
    <property type="entry name" value="Histidine kinase-like ATPase, C-terminal domain"/>
    <property type="match status" value="1"/>
</dbReference>
<evidence type="ECO:0000313" key="2">
    <source>
        <dbReference type="EMBL" id="KAG9248263.1"/>
    </source>
</evidence>
<organism evidence="2 3">
    <name type="scientific">Calycina marina</name>
    <dbReference type="NCBI Taxonomy" id="1763456"/>
    <lineage>
        <taxon>Eukaryota</taxon>
        <taxon>Fungi</taxon>
        <taxon>Dikarya</taxon>
        <taxon>Ascomycota</taxon>
        <taxon>Pezizomycotina</taxon>
        <taxon>Leotiomycetes</taxon>
        <taxon>Helotiales</taxon>
        <taxon>Pezizellaceae</taxon>
        <taxon>Calycina</taxon>
    </lineage>
</organism>
<sequence>MAITVLPESTVHILNSAQVLTTPTSLIKELVDNALGAKATSVDVAVLQNTLDRLEVKDNGHGIAENHFFNFISVFRRVEVSWWYHAQILWRSTSKRDSAWKCHRHIED</sequence>
<dbReference type="PANTHER" id="PTHR10073:SF41">
    <property type="entry name" value="MISMATCH REPAIR PROTEIN, PUTATIVE (AFU_ORTHOLOGUE AFUA_8G05820)-RELATED"/>
    <property type="match status" value="1"/>
</dbReference>
<reference evidence="2" key="1">
    <citation type="journal article" date="2021" name="IMA Fungus">
        <title>Genomic characterization of three marine fungi, including Emericellopsis atlantica sp. nov. with signatures of a generalist lifestyle and marine biomass degradation.</title>
        <authorList>
            <person name="Hagestad O.C."/>
            <person name="Hou L."/>
            <person name="Andersen J.H."/>
            <person name="Hansen E.H."/>
            <person name="Altermark B."/>
            <person name="Li C."/>
            <person name="Kuhnert E."/>
            <person name="Cox R.J."/>
            <person name="Crous P.W."/>
            <person name="Spatafora J.W."/>
            <person name="Lail K."/>
            <person name="Amirebrahimi M."/>
            <person name="Lipzen A."/>
            <person name="Pangilinan J."/>
            <person name="Andreopoulos W."/>
            <person name="Hayes R.D."/>
            <person name="Ng V."/>
            <person name="Grigoriev I.V."/>
            <person name="Jackson S.A."/>
            <person name="Sutton T.D.S."/>
            <person name="Dobson A.D.W."/>
            <person name="Rama T."/>
        </authorList>
    </citation>
    <scope>NUCLEOTIDE SEQUENCE</scope>
    <source>
        <strain evidence="2">TRa3180A</strain>
    </source>
</reference>
<dbReference type="InterPro" id="IPR036890">
    <property type="entry name" value="HATPase_C_sf"/>
</dbReference>
<dbReference type="Pfam" id="PF13589">
    <property type="entry name" value="HATPase_c_3"/>
    <property type="match status" value="1"/>
</dbReference>
<dbReference type="OrthoDB" id="10263226at2759"/>
<name>A0A9P8CIG3_9HELO</name>
<gene>
    <name evidence="2" type="ORF">BJ878DRAFT_550067</name>
</gene>